<proteinExistence type="predicted"/>
<gene>
    <name evidence="1" type="ORF">VIC01_00185</name>
</gene>
<evidence type="ECO:0000313" key="1">
    <source>
        <dbReference type="EMBL" id="QEW34750.1"/>
    </source>
</evidence>
<protein>
    <submittedName>
        <fullName evidence="1">Uncharacterized protein</fullName>
    </submittedName>
</protein>
<name>A0A5P3ANQ0_PHOVU</name>
<dbReference type="EMBL" id="CP043529">
    <property type="protein sequence ID" value="QEW34750.1"/>
    <property type="molecule type" value="Genomic_DNA"/>
</dbReference>
<accession>A0A5P3ANQ0</accession>
<dbReference type="Proteomes" id="UP000326091">
    <property type="component" value="Chromosome"/>
</dbReference>
<dbReference type="AlphaFoldDB" id="A0A5P3ANQ0"/>
<organism evidence="1 2">
    <name type="scientific">Phocaeicola vulgatus</name>
    <name type="common">Bacteroides vulgatus</name>
    <dbReference type="NCBI Taxonomy" id="821"/>
    <lineage>
        <taxon>Bacteria</taxon>
        <taxon>Pseudomonadati</taxon>
        <taxon>Bacteroidota</taxon>
        <taxon>Bacteroidia</taxon>
        <taxon>Bacteroidales</taxon>
        <taxon>Bacteroidaceae</taxon>
        <taxon>Phocaeicola</taxon>
    </lineage>
</organism>
<sequence>MYFDLNRIIYFNIFFMVNLLKVKTIRNFINVVKIGIVLFKYWADRSNLFVYRIPVC</sequence>
<reference evidence="1 2" key="1">
    <citation type="submission" date="2019-09" db="EMBL/GenBank/DDBJ databases">
        <title>Commensal-derived Metabolites Govern Vibrio cholerae Pathogenesis in Host.</title>
        <authorList>
            <person name="Yoon S.S."/>
            <person name="Yoon M.Y."/>
        </authorList>
    </citation>
    <scope>NUCLEOTIDE SEQUENCE [LARGE SCALE GENOMIC DNA]</scope>
    <source>
        <strain evidence="1 2">VIC01</strain>
    </source>
</reference>
<evidence type="ECO:0000313" key="2">
    <source>
        <dbReference type="Proteomes" id="UP000326091"/>
    </source>
</evidence>